<sequence>MLIFRTLSAISKLTRRRALFLFLLLYVDRLKAQLIPQPLTHDNVIKPTPSQYAPVLKVKSTEGYLPELSEVGTTVRISPSLHADSLQILVEDADLKPGMPPAIYQYILTGYGAEKFAVDQRGYLYLNDADIDADKNSSTYQLHIQAREVDTQPVRSSEPISLTIHIIDVNDNPPTFSSPVYTANVSANEAGERTVLKIVAQDLDAGKFGKISYRISQVVPNNPSGAFDHFRYDETTNELKAIGRLNPGEQYQILLEARDGGGLMGKTVILVFAMDDDMSREYSTEMANVAPNMVYPGTSVVSPQPLVINAGFKQFPMMTPYPIAGMTTPAPLWPMVTFSPTKGGKGGNGQEESTEPVQTLITEINEATPPNSIVVSLGDDETRSKIYFTIADGNEDGKFGINSETGTLITVAELDREKMDMYTLQIEARSRNPDQSLYWTIIQVTVKDVNDNAPEFLDPQPIKLHLSIDDVNEFAPNLKVGRIKVRDLDADDNGRITLRIMPPMNRLFTIDQHGEIKVNGEFTTDHFGEHRLSIIATDHGDPPLESRGNVHVTIDGTLVTQGREKTEEEVEYSEENEIESNSYTTPTMFSMATLPPTDSDPAPAPSPFTVPHITNSEETYPPPRTTINRPGVTPGRHTYQSIKPSTIFETKPYPTMPPTSPPLPPLRLAPVFIVPQLSVMVDENEGDMELATLEAKYPDGLPGTVTYVMQAGDPSLFSISSFTGMLTLLRPLDAEADQEYIIRIGTAESSALATDPKYAHSSTITIKVLDVNDWIPNFETNSYAFAVTANTEPGTIIGQVAAFDQDRDAPNNKIHYKLINTDGMEKYFGVNTENGLITLNRGVKEFVEQKITLRVEATDEGDPPQSTQTIVIIDVEASESEVIPQGPGGLPTIPEKGAIQFSLRNYTASIPEDKRPPHLVQIMPVLNKPTDSRFIMCSIVSGNFRGAFSISPGQDGNCELRTQMSLDRETVERYLLNVTVTLNQQTDFALVSITVLDANDNVPKFIYTNGLDLATYFSGVPANAPAFARILTVKAEDNDIGNSSNVQYDLDPLSVDAKFFSIGKSSGEISIKQSMAQIVQKNRKSFFEFRVTACDSPISGQQLCSKADVIVNVVSDQHRFITTIKGSQPTTIRAHEEDLIKAFRQFTGSCTLITMEQQKEKPAGFDGVEITEVFWYAVNPSTKKICKKHEYRKLFDTSTKDMIAGKLSPWFTLDKIQENFAGALSGYDVEFGPEDFGIFPSDWKTASTVLIGLAIAIAVGAIVGICAICVYWNRYKAKQAAVHAYPNIYPMPKYGTVYLPTNGTFDKDKIYETQMLELPISDEDYTVKNSSVRSTEPMAPRRNGNDRHPVYTTRVDSMSTTRAEHLNHHHHHHQHSSNSRNMPSRNYGRQHSIHEGDFSIEESMYAINTPGRMDPITKRIHTMVIPEPDYPSSNASSQKKSLL</sequence>
<dbReference type="SUPFAM" id="SSF49313">
    <property type="entry name" value="Cadherin-like"/>
    <property type="match status" value="8"/>
</dbReference>
<evidence type="ECO:0000256" key="4">
    <source>
        <dbReference type="ARBA" id="ARBA00022837"/>
    </source>
</evidence>
<keyword evidence="5" id="KW-0130">Cell adhesion</keyword>
<dbReference type="WBParaSite" id="ACRNAN_scaffold2817.g32585.t2">
    <property type="protein sequence ID" value="ACRNAN_scaffold2817.g32585.t2"/>
    <property type="gene ID" value="ACRNAN_scaffold2817.g32585"/>
</dbReference>
<dbReference type="PANTHER" id="PTHR24026:SF133">
    <property type="entry name" value="CADHERIN-RELATED FAMILY MEMBER 2"/>
    <property type="match status" value="1"/>
</dbReference>
<evidence type="ECO:0000256" key="7">
    <source>
        <dbReference type="ARBA" id="ARBA00023136"/>
    </source>
</evidence>
<evidence type="ECO:0000313" key="14">
    <source>
        <dbReference type="Proteomes" id="UP000887540"/>
    </source>
</evidence>
<keyword evidence="12" id="KW-0732">Signal</keyword>
<evidence type="ECO:0000256" key="6">
    <source>
        <dbReference type="ARBA" id="ARBA00022989"/>
    </source>
</evidence>
<keyword evidence="14" id="KW-1185">Reference proteome</keyword>
<dbReference type="GO" id="GO:0005509">
    <property type="term" value="F:calcium ion binding"/>
    <property type="evidence" value="ECO:0007669"/>
    <property type="project" value="UniProtKB-UniRule"/>
</dbReference>
<accession>A0A914DLD2</accession>
<dbReference type="Gene3D" id="2.60.40.60">
    <property type="entry name" value="Cadherins"/>
    <property type="match status" value="8"/>
</dbReference>
<keyword evidence="7 11" id="KW-0472">Membrane</keyword>
<evidence type="ECO:0000256" key="1">
    <source>
        <dbReference type="ARBA" id="ARBA00004370"/>
    </source>
</evidence>
<dbReference type="PROSITE" id="PS00232">
    <property type="entry name" value="CADHERIN_1"/>
    <property type="match status" value="3"/>
</dbReference>
<feature type="domain" description="Cadherin" evidence="13">
    <location>
        <begin position="902"/>
        <end position="1005"/>
    </location>
</feature>
<dbReference type="SMART" id="SM00112">
    <property type="entry name" value="CA"/>
    <property type="match status" value="8"/>
</dbReference>
<dbReference type="PRINTS" id="PR00205">
    <property type="entry name" value="CADHERIN"/>
</dbReference>
<dbReference type="PROSITE" id="PS50268">
    <property type="entry name" value="CADHERIN_2"/>
    <property type="match status" value="8"/>
</dbReference>
<feature type="domain" description="Cadherin" evidence="13">
    <location>
        <begin position="673"/>
        <end position="778"/>
    </location>
</feature>
<name>A0A914DLD2_9BILA</name>
<feature type="region of interest" description="Disordered" evidence="10">
    <location>
        <begin position="614"/>
        <end position="639"/>
    </location>
</feature>
<organism evidence="14 15">
    <name type="scientific">Acrobeloides nanus</name>
    <dbReference type="NCBI Taxonomy" id="290746"/>
    <lineage>
        <taxon>Eukaryota</taxon>
        <taxon>Metazoa</taxon>
        <taxon>Ecdysozoa</taxon>
        <taxon>Nematoda</taxon>
        <taxon>Chromadorea</taxon>
        <taxon>Rhabditida</taxon>
        <taxon>Tylenchina</taxon>
        <taxon>Cephalobomorpha</taxon>
        <taxon>Cephaloboidea</taxon>
        <taxon>Cephalobidae</taxon>
        <taxon>Acrobeloides</taxon>
    </lineage>
</organism>
<keyword evidence="6 11" id="KW-1133">Transmembrane helix</keyword>
<dbReference type="InterPro" id="IPR020894">
    <property type="entry name" value="Cadherin_CS"/>
</dbReference>
<evidence type="ECO:0000256" key="9">
    <source>
        <dbReference type="PROSITE-ProRule" id="PRU00043"/>
    </source>
</evidence>
<reference evidence="15" key="1">
    <citation type="submission" date="2022-11" db="UniProtKB">
        <authorList>
            <consortium name="WormBaseParasite"/>
        </authorList>
    </citation>
    <scope>IDENTIFICATION</scope>
</reference>
<feature type="transmembrane region" description="Helical" evidence="11">
    <location>
        <begin position="1249"/>
        <end position="1272"/>
    </location>
</feature>
<feature type="region of interest" description="Disordered" evidence="10">
    <location>
        <begin position="1331"/>
        <end position="1351"/>
    </location>
</feature>
<evidence type="ECO:0000256" key="8">
    <source>
        <dbReference type="ARBA" id="ARBA00023180"/>
    </source>
</evidence>
<evidence type="ECO:0000256" key="10">
    <source>
        <dbReference type="SAM" id="MobiDB-lite"/>
    </source>
</evidence>
<feature type="domain" description="Cadherin" evidence="13">
    <location>
        <begin position="177"/>
        <end position="293"/>
    </location>
</feature>
<dbReference type="Pfam" id="PF00028">
    <property type="entry name" value="Cadherin"/>
    <property type="match status" value="3"/>
</dbReference>
<keyword evidence="4 9" id="KW-0106">Calcium</keyword>
<feature type="chain" id="PRO_5037251645" evidence="12">
    <location>
        <begin position="33"/>
        <end position="1443"/>
    </location>
</feature>
<dbReference type="Proteomes" id="UP000887540">
    <property type="component" value="Unplaced"/>
</dbReference>
<evidence type="ECO:0000256" key="2">
    <source>
        <dbReference type="ARBA" id="ARBA00022692"/>
    </source>
</evidence>
<dbReference type="GO" id="GO:0005886">
    <property type="term" value="C:plasma membrane"/>
    <property type="evidence" value="ECO:0007669"/>
    <property type="project" value="InterPro"/>
</dbReference>
<feature type="domain" description="Cadherin" evidence="13">
    <location>
        <begin position="356"/>
        <end position="456"/>
    </location>
</feature>
<comment type="subcellular location">
    <subcellularLocation>
        <location evidence="1">Membrane</location>
    </subcellularLocation>
</comment>
<evidence type="ECO:0000256" key="12">
    <source>
        <dbReference type="SAM" id="SignalP"/>
    </source>
</evidence>
<feature type="domain" description="Cadherin" evidence="13">
    <location>
        <begin position="480"/>
        <end position="554"/>
    </location>
</feature>
<feature type="domain" description="Cadherin" evidence="13">
    <location>
        <begin position="779"/>
        <end position="893"/>
    </location>
</feature>
<evidence type="ECO:0000256" key="3">
    <source>
        <dbReference type="ARBA" id="ARBA00022737"/>
    </source>
</evidence>
<keyword evidence="8" id="KW-0325">Glycoprotein</keyword>
<keyword evidence="3" id="KW-0677">Repeat</keyword>
<feature type="domain" description="Cadherin" evidence="13">
    <location>
        <begin position="1012"/>
        <end position="1131"/>
    </location>
</feature>
<evidence type="ECO:0000256" key="11">
    <source>
        <dbReference type="SAM" id="Phobius"/>
    </source>
</evidence>
<dbReference type="InterPro" id="IPR002126">
    <property type="entry name" value="Cadherin-like_dom"/>
</dbReference>
<proteinExistence type="predicted"/>
<dbReference type="InterPro" id="IPR015919">
    <property type="entry name" value="Cadherin-like_sf"/>
</dbReference>
<feature type="domain" description="Cadherin" evidence="13">
    <location>
        <begin position="57"/>
        <end position="176"/>
    </location>
</feature>
<evidence type="ECO:0000256" key="5">
    <source>
        <dbReference type="ARBA" id="ARBA00022889"/>
    </source>
</evidence>
<dbReference type="GO" id="GO:0007156">
    <property type="term" value="P:homophilic cell adhesion via plasma membrane adhesion molecules"/>
    <property type="evidence" value="ECO:0007669"/>
    <property type="project" value="InterPro"/>
</dbReference>
<evidence type="ECO:0000313" key="15">
    <source>
        <dbReference type="WBParaSite" id="ACRNAN_scaffold2817.g32585.t2"/>
    </source>
</evidence>
<protein>
    <submittedName>
        <fullName evidence="15">Cadherin domain-containing protein</fullName>
    </submittedName>
</protein>
<dbReference type="FunFam" id="2.60.40.60:FF:000116">
    <property type="entry name" value="Dachsous cadherin-related 2"/>
    <property type="match status" value="1"/>
</dbReference>
<dbReference type="PANTHER" id="PTHR24026">
    <property type="entry name" value="FAT ATYPICAL CADHERIN-RELATED"/>
    <property type="match status" value="1"/>
</dbReference>
<keyword evidence="2 11" id="KW-0812">Transmembrane</keyword>
<evidence type="ECO:0000259" key="13">
    <source>
        <dbReference type="PROSITE" id="PS50268"/>
    </source>
</evidence>
<feature type="region of interest" description="Disordered" evidence="10">
    <location>
        <begin position="1365"/>
        <end position="1390"/>
    </location>
</feature>
<feature type="signal peptide" evidence="12">
    <location>
        <begin position="1"/>
        <end position="32"/>
    </location>
</feature>
<dbReference type="CDD" id="cd11304">
    <property type="entry name" value="Cadherin_repeat"/>
    <property type="match status" value="8"/>
</dbReference>